<reference evidence="2 3" key="1">
    <citation type="journal article" date="2015" name="Stand. Genomic Sci.">
        <title>Genomic Encyclopedia of Bacterial and Archaeal Type Strains, Phase III: the genomes of soil and plant-associated and newly described type strains.</title>
        <authorList>
            <person name="Whitman W.B."/>
            <person name="Woyke T."/>
            <person name="Klenk H.P."/>
            <person name="Zhou Y."/>
            <person name="Lilburn T.G."/>
            <person name="Beck B.J."/>
            <person name="De Vos P."/>
            <person name="Vandamme P."/>
            <person name="Eisen J.A."/>
            <person name="Garrity G."/>
            <person name="Hugenholtz P."/>
            <person name="Kyrpides N.C."/>
        </authorList>
    </citation>
    <scope>NUCLEOTIDE SEQUENCE [LARGE SCALE GENOMIC DNA]</scope>
    <source>
        <strain evidence="2 3">CGMCC 1.10822</strain>
    </source>
</reference>
<protein>
    <submittedName>
        <fullName evidence="2">Uncharacterized protein (DUF885 family)</fullName>
    </submittedName>
</protein>
<dbReference type="RefSeq" id="WP_145647884.1">
    <property type="nucleotide sequence ID" value="NZ_VLLB01000001.1"/>
</dbReference>
<gene>
    <name evidence="2" type="ORF">IP91_01281</name>
</gene>
<dbReference type="InterPro" id="IPR010281">
    <property type="entry name" value="DUF885"/>
</dbReference>
<dbReference type="PANTHER" id="PTHR33361">
    <property type="entry name" value="GLR0591 PROTEIN"/>
    <property type="match status" value="1"/>
</dbReference>
<accession>A0A562RMG8</accession>
<sequence length="596" mass="66557">MSRAGPALRLLAVTALLVSANLVAVHPVSAAPAWVARSDAYSQPVLKDAGRYSPEEASSLGSEEFDTMVTDLKPRAYERELADTEQRLAALRAQRKAEKDPKVGQDLDILIDSRVKRIDSLKLERRHLLNYVNVGELTYGGLDALLDARNKPARQRAALLRLKRYIGAESGYTPIATLARARTEERFAVKGLVGPYVGEVEEGLKNNATYLDGIAELFTKAKLTGWEADLATLKSQVKAYDDWVRAQILPRARKEVRLPEAVYANRLLNVGVDISPEQMIERASFDFQETRDQMQVVANTLAAQRKFPSSDYRDVMRELKKTSIPADQLLPYYRARLKEIEKIIRDRNLVTLPARDASIRTATTAEAARTPVPFMNPPRLIGNTGEYGEFVIPLSNPNAKSAAKMDDFDYEAMTWTLAAHEARPGHELQFASMVEQGMSIARATFAFNSTNVEGWGLYSEAVLLPYMPAEGQLVSLQMRLLRMARAMLDPSINLGRMTPEQAKAFLMKEVGLSEPFAQSEVDRYSYRSPGQATSYYYGYVKLRVLRALAEVELGERFDLKAFNDFVVAQGILPPDLLRQAVEKDFIAARKTTQPAS</sequence>
<keyword evidence="3" id="KW-1185">Reference proteome</keyword>
<name>A0A562RMG8_9BURK</name>
<feature type="chain" id="PRO_5022010940" evidence="1">
    <location>
        <begin position="31"/>
        <end position="596"/>
    </location>
</feature>
<dbReference type="OrthoDB" id="9769898at2"/>
<comment type="caution">
    <text evidence="2">The sequence shown here is derived from an EMBL/GenBank/DDBJ whole genome shotgun (WGS) entry which is preliminary data.</text>
</comment>
<keyword evidence="1" id="KW-0732">Signal</keyword>
<proteinExistence type="predicted"/>
<dbReference type="Pfam" id="PF05960">
    <property type="entry name" value="DUF885"/>
    <property type="match status" value="1"/>
</dbReference>
<dbReference type="EMBL" id="VLLB01000001">
    <property type="protein sequence ID" value="TWI70199.1"/>
    <property type="molecule type" value="Genomic_DNA"/>
</dbReference>
<dbReference type="PANTHER" id="PTHR33361:SF2">
    <property type="entry name" value="DUF885 DOMAIN-CONTAINING PROTEIN"/>
    <property type="match status" value="1"/>
</dbReference>
<dbReference type="Proteomes" id="UP000318431">
    <property type="component" value="Unassembled WGS sequence"/>
</dbReference>
<evidence type="ECO:0000313" key="3">
    <source>
        <dbReference type="Proteomes" id="UP000318431"/>
    </source>
</evidence>
<dbReference type="AlphaFoldDB" id="A0A562RMG8"/>
<feature type="signal peptide" evidence="1">
    <location>
        <begin position="1"/>
        <end position="30"/>
    </location>
</feature>
<evidence type="ECO:0000313" key="2">
    <source>
        <dbReference type="EMBL" id="TWI70199.1"/>
    </source>
</evidence>
<organism evidence="2 3">
    <name type="scientific">Pseudoduganella lurida</name>
    <dbReference type="NCBI Taxonomy" id="1036180"/>
    <lineage>
        <taxon>Bacteria</taxon>
        <taxon>Pseudomonadati</taxon>
        <taxon>Pseudomonadota</taxon>
        <taxon>Betaproteobacteria</taxon>
        <taxon>Burkholderiales</taxon>
        <taxon>Oxalobacteraceae</taxon>
        <taxon>Telluria group</taxon>
        <taxon>Pseudoduganella</taxon>
    </lineage>
</organism>
<evidence type="ECO:0000256" key="1">
    <source>
        <dbReference type="SAM" id="SignalP"/>
    </source>
</evidence>